<evidence type="ECO:0000256" key="1">
    <source>
        <dbReference type="SAM" id="MobiDB-lite"/>
    </source>
</evidence>
<dbReference type="Gramene" id="TuG1812G0100003621.01.T01">
    <property type="protein sequence ID" value="TuG1812G0100003621.01.T01.cds360423"/>
    <property type="gene ID" value="TuG1812G0100003621.01"/>
</dbReference>
<evidence type="ECO:0000313" key="3">
    <source>
        <dbReference type="Proteomes" id="UP000015106"/>
    </source>
</evidence>
<reference evidence="2" key="2">
    <citation type="submission" date="2018-03" db="EMBL/GenBank/DDBJ databases">
        <title>The Triticum urartu genome reveals the dynamic nature of wheat genome evolution.</title>
        <authorList>
            <person name="Ling H."/>
            <person name="Ma B."/>
            <person name="Shi X."/>
            <person name="Liu H."/>
            <person name="Dong L."/>
            <person name="Sun H."/>
            <person name="Cao Y."/>
            <person name="Gao Q."/>
            <person name="Zheng S."/>
            <person name="Li Y."/>
            <person name="Yu Y."/>
            <person name="Du H."/>
            <person name="Qi M."/>
            <person name="Li Y."/>
            <person name="Yu H."/>
            <person name="Cui Y."/>
            <person name="Wang N."/>
            <person name="Chen C."/>
            <person name="Wu H."/>
            <person name="Zhao Y."/>
            <person name="Zhang J."/>
            <person name="Li Y."/>
            <person name="Zhou W."/>
            <person name="Zhang B."/>
            <person name="Hu W."/>
            <person name="Eijk M."/>
            <person name="Tang J."/>
            <person name="Witsenboer H."/>
            <person name="Zhao S."/>
            <person name="Li Z."/>
            <person name="Zhang A."/>
            <person name="Wang D."/>
            <person name="Liang C."/>
        </authorList>
    </citation>
    <scope>NUCLEOTIDE SEQUENCE [LARGE SCALE GENOMIC DNA]</scope>
    <source>
        <strain evidence="2">cv. G1812</strain>
    </source>
</reference>
<dbReference type="AlphaFoldDB" id="A0A8R7P4G0"/>
<keyword evidence="3" id="KW-1185">Reference proteome</keyword>
<name>A0A8R7P4G0_TRIUA</name>
<proteinExistence type="predicted"/>
<protein>
    <submittedName>
        <fullName evidence="2">Uncharacterized protein</fullName>
    </submittedName>
</protein>
<reference evidence="3" key="1">
    <citation type="journal article" date="2013" name="Nature">
        <title>Draft genome of the wheat A-genome progenitor Triticum urartu.</title>
        <authorList>
            <person name="Ling H.Q."/>
            <person name="Zhao S."/>
            <person name="Liu D."/>
            <person name="Wang J."/>
            <person name="Sun H."/>
            <person name="Zhang C."/>
            <person name="Fan H."/>
            <person name="Li D."/>
            <person name="Dong L."/>
            <person name="Tao Y."/>
            <person name="Gao C."/>
            <person name="Wu H."/>
            <person name="Li Y."/>
            <person name="Cui Y."/>
            <person name="Guo X."/>
            <person name="Zheng S."/>
            <person name="Wang B."/>
            <person name="Yu K."/>
            <person name="Liang Q."/>
            <person name="Yang W."/>
            <person name="Lou X."/>
            <person name="Chen J."/>
            <person name="Feng M."/>
            <person name="Jian J."/>
            <person name="Zhang X."/>
            <person name="Luo G."/>
            <person name="Jiang Y."/>
            <person name="Liu J."/>
            <person name="Wang Z."/>
            <person name="Sha Y."/>
            <person name="Zhang B."/>
            <person name="Wu H."/>
            <person name="Tang D."/>
            <person name="Shen Q."/>
            <person name="Xue P."/>
            <person name="Zou S."/>
            <person name="Wang X."/>
            <person name="Liu X."/>
            <person name="Wang F."/>
            <person name="Yang Y."/>
            <person name="An X."/>
            <person name="Dong Z."/>
            <person name="Zhang K."/>
            <person name="Zhang X."/>
            <person name="Luo M.C."/>
            <person name="Dvorak J."/>
            <person name="Tong Y."/>
            <person name="Wang J."/>
            <person name="Yang H."/>
            <person name="Li Z."/>
            <person name="Wang D."/>
            <person name="Zhang A."/>
            <person name="Wang J."/>
        </authorList>
    </citation>
    <scope>NUCLEOTIDE SEQUENCE</scope>
    <source>
        <strain evidence="3">cv. G1812</strain>
    </source>
</reference>
<feature type="region of interest" description="Disordered" evidence="1">
    <location>
        <begin position="1"/>
        <end position="52"/>
    </location>
</feature>
<reference evidence="2" key="3">
    <citation type="submission" date="2022-06" db="UniProtKB">
        <authorList>
            <consortium name="EnsemblPlants"/>
        </authorList>
    </citation>
    <scope>IDENTIFICATION</scope>
</reference>
<dbReference type="Proteomes" id="UP000015106">
    <property type="component" value="Chromosome 1"/>
</dbReference>
<accession>A0A8R7P4G0</accession>
<sequence length="191" mass="21458">MGQDRGLWSPPSDEHPPLPDTLLPSRRRRPPLGPQRPQERLAGGFQSESQLPELTIRDRSVGAEAYVHHRVSWHRAQPTDARRLAAAAGSGRWQRQRHWADEVGALHVALRVGLAVLPFQVQERVDGEAEAPGLPRHDRASESVVFRLAPQELRQFSPRDPYLRPWKPRDDHILAVRVALDGASEVAHGKP</sequence>
<evidence type="ECO:0000313" key="2">
    <source>
        <dbReference type="EnsemblPlants" id="TuG1812G0100003621.01.T01.cds360423"/>
    </source>
</evidence>
<dbReference type="EnsemblPlants" id="TuG1812G0100003621.01.T01">
    <property type="protein sequence ID" value="TuG1812G0100003621.01.T01.cds360423"/>
    <property type="gene ID" value="TuG1812G0100003621.01"/>
</dbReference>
<organism evidence="2 3">
    <name type="scientific">Triticum urartu</name>
    <name type="common">Red wild einkorn</name>
    <name type="synonym">Crithodium urartu</name>
    <dbReference type="NCBI Taxonomy" id="4572"/>
    <lineage>
        <taxon>Eukaryota</taxon>
        <taxon>Viridiplantae</taxon>
        <taxon>Streptophyta</taxon>
        <taxon>Embryophyta</taxon>
        <taxon>Tracheophyta</taxon>
        <taxon>Spermatophyta</taxon>
        <taxon>Magnoliopsida</taxon>
        <taxon>Liliopsida</taxon>
        <taxon>Poales</taxon>
        <taxon>Poaceae</taxon>
        <taxon>BOP clade</taxon>
        <taxon>Pooideae</taxon>
        <taxon>Triticodae</taxon>
        <taxon>Triticeae</taxon>
        <taxon>Triticinae</taxon>
        <taxon>Triticum</taxon>
    </lineage>
</organism>